<sequence length="560" mass="63448">MDSESCNRAFSQARVYLEQIRSRVAPGSIDIHGPGKRDYLVDAAKQIRLALERDVSEDYEEAFNHYKNSVDVLLNGVQVDPNKERREAVKRKITQYLKRAEEIFNCHLQRNLGSGNSTETGYSSLRFRPIRTLCTPVENLKHCKSIPKSYVETRERQTIIPHGIPFMTELLRYSVSKDSIFLHLEHVKGGNLWSYLRSHHGSACVHSPLLSPKHTLDFGYIREEEHIENLHETGSDSQQSCKIYPENNNGPIPVSVNRPLLKKMDYLMSMKHSSSHLSSRTSSDHRWHTEKAGGPWKKNLSTTHPFPGATESTSKTVPQEPNHSGSQRLTFRSCDSFMTIDGIGNVSGKETPQPEPKPQTGERFSHAALEVARGYNKSKAENPWQKQLYPGILEEDKTEKIEAREEDTFMQRLPILDHKHFKTQSTIGWHGSSVEPVAQSHTPVSWVINEEQIQVWAAELILALEGLHQQGILCQDLNPRNLLLDDTGHLRLTFFGQWSEVEPQCSSQASLSQNHPSGIHPYTQIYLPEKLSQSALSLLSEYDPKQRLGSGENGASKIKL</sequence>
<feature type="compositionally biased region" description="Basic and acidic residues" evidence="1">
    <location>
        <begin position="282"/>
        <end position="291"/>
    </location>
</feature>
<dbReference type="SUPFAM" id="SSF56112">
    <property type="entry name" value="Protein kinase-like (PK-like)"/>
    <property type="match status" value="1"/>
</dbReference>
<feature type="domain" description="Protein kinase" evidence="2">
    <location>
        <begin position="337"/>
        <end position="560"/>
    </location>
</feature>
<dbReference type="Pfam" id="PF00069">
    <property type="entry name" value="Pkinase"/>
    <property type="match status" value="1"/>
</dbReference>
<dbReference type="GO" id="GO:0005524">
    <property type="term" value="F:ATP binding"/>
    <property type="evidence" value="ECO:0007669"/>
    <property type="project" value="InterPro"/>
</dbReference>
<accession>V8NYN4</accession>
<keyword evidence="3" id="KW-0808">Transferase</keyword>
<gene>
    <name evidence="3" type="primary">Rps6kl1</name>
    <name evidence="3" type="ORF">L345_06852</name>
</gene>
<comment type="caution">
    <text evidence="3">The sequence shown here is derived from an EMBL/GenBank/DDBJ whole genome shotgun (WGS) entry which is preliminary data.</text>
</comment>
<dbReference type="Pfam" id="PF04212">
    <property type="entry name" value="MIT"/>
    <property type="match status" value="1"/>
</dbReference>
<reference evidence="3 4" key="1">
    <citation type="journal article" date="2013" name="Proc. Natl. Acad. Sci. U.S.A.">
        <title>The king cobra genome reveals dynamic gene evolution and adaptation in the snake venom system.</title>
        <authorList>
            <person name="Vonk F.J."/>
            <person name="Casewell N.R."/>
            <person name="Henkel C.V."/>
            <person name="Heimberg A.M."/>
            <person name="Jansen H.J."/>
            <person name="McCleary R.J."/>
            <person name="Kerkkamp H.M."/>
            <person name="Vos R.A."/>
            <person name="Guerreiro I."/>
            <person name="Calvete J.J."/>
            <person name="Wuster W."/>
            <person name="Woods A.E."/>
            <person name="Logan J.M."/>
            <person name="Harrison R.A."/>
            <person name="Castoe T.A."/>
            <person name="de Koning A.P."/>
            <person name="Pollock D.D."/>
            <person name="Yandell M."/>
            <person name="Calderon D."/>
            <person name="Renjifo C."/>
            <person name="Currier R.B."/>
            <person name="Salgado D."/>
            <person name="Pla D."/>
            <person name="Sanz L."/>
            <person name="Hyder A.S."/>
            <person name="Ribeiro J.M."/>
            <person name="Arntzen J.W."/>
            <person name="van den Thillart G.E."/>
            <person name="Boetzer M."/>
            <person name="Pirovano W."/>
            <person name="Dirks R.P."/>
            <person name="Spaink H.P."/>
            <person name="Duboule D."/>
            <person name="McGlinn E."/>
            <person name="Kini R.M."/>
            <person name="Richardson M.K."/>
        </authorList>
    </citation>
    <scope>NUCLEOTIDE SEQUENCE</scope>
    <source>
        <tissue evidence="3">Blood</tissue>
    </source>
</reference>
<dbReference type="EMBL" id="AZIM01001316">
    <property type="protein sequence ID" value="ETE67369.1"/>
    <property type="molecule type" value="Genomic_DNA"/>
</dbReference>
<dbReference type="InterPro" id="IPR000719">
    <property type="entry name" value="Prot_kinase_dom"/>
</dbReference>
<protein>
    <submittedName>
        <fullName evidence="3">Ribosomal protein S6 kinase-like 1</fullName>
    </submittedName>
</protein>
<dbReference type="InterPro" id="IPR011009">
    <property type="entry name" value="Kinase-like_dom_sf"/>
</dbReference>
<dbReference type="Gene3D" id="1.20.58.80">
    <property type="entry name" value="Phosphotransferase system, lactose/cellobiose-type IIA subunit"/>
    <property type="match status" value="1"/>
</dbReference>
<dbReference type="GO" id="GO:0004672">
    <property type="term" value="F:protein kinase activity"/>
    <property type="evidence" value="ECO:0007669"/>
    <property type="project" value="InterPro"/>
</dbReference>
<dbReference type="SMART" id="SM00745">
    <property type="entry name" value="MIT"/>
    <property type="match status" value="1"/>
</dbReference>
<feature type="non-terminal residue" evidence="3">
    <location>
        <position position="1"/>
    </location>
</feature>
<proteinExistence type="predicted"/>
<evidence type="ECO:0000259" key="2">
    <source>
        <dbReference type="PROSITE" id="PS50011"/>
    </source>
</evidence>
<evidence type="ECO:0000313" key="3">
    <source>
        <dbReference type="EMBL" id="ETE67369.1"/>
    </source>
</evidence>
<dbReference type="SUPFAM" id="SSF116846">
    <property type="entry name" value="MIT domain"/>
    <property type="match status" value="1"/>
</dbReference>
<dbReference type="InterPro" id="IPR051866">
    <property type="entry name" value="Intracell_Sig-Traffick_Protein"/>
</dbReference>
<feature type="compositionally biased region" description="Polar residues" evidence="1">
    <location>
        <begin position="299"/>
        <end position="330"/>
    </location>
</feature>
<dbReference type="PANTHER" id="PTHR15508:SF4">
    <property type="entry name" value="RIBOSOMAL PROTEIN S6 KINASE-LIKE 1"/>
    <property type="match status" value="1"/>
</dbReference>
<name>V8NYN4_OPHHA</name>
<dbReference type="PANTHER" id="PTHR15508">
    <property type="entry name" value="RIBOSOMAL PROTEIN S6 KINASE"/>
    <property type="match status" value="1"/>
</dbReference>
<dbReference type="AlphaFoldDB" id="V8NYN4"/>
<organism evidence="3 4">
    <name type="scientific">Ophiophagus hannah</name>
    <name type="common">King cobra</name>
    <name type="synonym">Naja hannah</name>
    <dbReference type="NCBI Taxonomy" id="8665"/>
    <lineage>
        <taxon>Eukaryota</taxon>
        <taxon>Metazoa</taxon>
        <taxon>Chordata</taxon>
        <taxon>Craniata</taxon>
        <taxon>Vertebrata</taxon>
        <taxon>Euteleostomi</taxon>
        <taxon>Lepidosauria</taxon>
        <taxon>Squamata</taxon>
        <taxon>Bifurcata</taxon>
        <taxon>Unidentata</taxon>
        <taxon>Episquamata</taxon>
        <taxon>Toxicofera</taxon>
        <taxon>Serpentes</taxon>
        <taxon>Colubroidea</taxon>
        <taxon>Elapidae</taxon>
        <taxon>Elapinae</taxon>
        <taxon>Ophiophagus</taxon>
    </lineage>
</organism>
<keyword evidence="4" id="KW-1185">Reference proteome</keyword>
<evidence type="ECO:0000256" key="1">
    <source>
        <dbReference type="SAM" id="MobiDB-lite"/>
    </source>
</evidence>
<keyword evidence="3" id="KW-0418">Kinase</keyword>
<dbReference type="CDD" id="cd02677">
    <property type="entry name" value="MIT_SNX15"/>
    <property type="match status" value="1"/>
</dbReference>
<dbReference type="InterPro" id="IPR036181">
    <property type="entry name" value="MIT_dom_sf"/>
</dbReference>
<dbReference type="InterPro" id="IPR007330">
    <property type="entry name" value="MIT_dom"/>
</dbReference>
<dbReference type="Gene3D" id="1.10.510.10">
    <property type="entry name" value="Transferase(Phosphotransferase) domain 1"/>
    <property type="match status" value="1"/>
</dbReference>
<dbReference type="PROSITE" id="PS50011">
    <property type="entry name" value="PROTEIN_KINASE_DOM"/>
    <property type="match status" value="1"/>
</dbReference>
<evidence type="ECO:0000313" key="4">
    <source>
        <dbReference type="Proteomes" id="UP000018936"/>
    </source>
</evidence>
<dbReference type="Proteomes" id="UP000018936">
    <property type="component" value="Unassembled WGS sequence"/>
</dbReference>
<dbReference type="OrthoDB" id="1278353at2759"/>
<feature type="region of interest" description="Disordered" evidence="1">
    <location>
        <begin position="275"/>
        <end position="331"/>
    </location>
</feature>